<protein>
    <submittedName>
        <fullName evidence="5">Uncharacterized protein</fullName>
    </submittedName>
</protein>
<dbReference type="RefSeq" id="XP_031002273.1">
    <property type="nucleotide sequence ID" value="XM_031152341.1"/>
</dbReference>
<keyword evidence="2" id="KW-0812">Transmembrane</keyword>
<gene>
    <name evidence="5" type="ORF">LHYA1_G007412</name>
</gene>
<evidence type="ECO:0000313" key="5">
    <source>
        <dbReference type="EMBL" id="TVY23485.1"/>
    </source>
</evidence>
<dbReference type="Pfam" id="PF01124">
    <property type="entry name" value="MAPEG"/>
    <property type="match status" value="1"/>
</dbReference>
<dbReference type="PANTHER" id="PTHR35814">
    <property type="match status" value="1"/>
</dbReference>
<evidence type="ECO:0000256" key="1">
    <source>
        <dbReference type="ARBA" id="ARBA00004370"/>
    </source>
</evidence>
<evidence type="ECO:0000256" key="2">
    <source>
        <dbReference type="ARBA" id="ARBA00022692"/>
    </source>
</evidence>
<dbReference type="EMBL" id="QGMH01000177">
    <property type="protein sequence ID" value="TVY23485.1"/>
    <property type="molecule type" value="Genomic_DNA"/>
</dbReference>
<keyword evidence="6" id="KW-1185">Reference proteome</keyword>
<dbReference type="Proteomes" id="UP000431533">
    <property type="component" value="Unassembled WGS sequence"/>
</dbReference>
<proteinExistence type="predicted"/>
<dbReference type="AlphaFoldDB" id="A0A8H8TWP1"/>
<dbReference type="InterPro" id="IPR001129">
    <property type="entry name" value="Membr-assoc_MAPEG"/>
</dbReference>
<dbReference type="OrthoDB" id="19091at2759"/>
<dbReference type="InterPro" id="IPR023352">
    <property type="entry name" value="MAPEG-like_dom_sf"/>
</dbReference>
<dbReference type="GO" id="GO:0016020">
    <property type="term" value="C:membrane"/>
    <property type="evidence" value="ECO:0007669"/>
    <property type="project" value="UniProtKB-SubCell"/>
</dbReference>
<dbReference type="PANTHER" id="PTHR35814:SF1">
    <property type="entry name" value="GLUTATHIONE S-TRANSFERASE-RELATED"/>
    <property type="match status" value="1"/>
</dbReference>
<organism evidence="5 6">
    <name type="scientific">Lachnellula hyalina</name>
    <dbReference type="NCBI Taxonomy" id="1316788"/>
    <lineage>
        <taxon>Eukaryota</taxon>
        <taxon>Fungi</taxon>
        <taxon>Dikarya</taxon>
        <taxon>Ascomycota</taxon>
        <taxon>Pezizomycotina</taxon>
        <taxon>Leotiomycetes</taxon>
        <taxon>Helotiales</taxon>
        <taxon>Lachnaceae</taxon>
        <taxon>Lachnellula</taxon>
    </lineage>
</organism>
<dbReference type="Gene3D" id="1.20.120.550">
    <property type="entry name" value="Membrane associated eicosanoid/glutathione metabolism-like domain"/>
    <property type="match status" value="1"/>
</dbReference>
<name>A0A8H8TWP1_9HELO</name>
<keyword evidence="3" id="KW-1133">Transmembrane helix</keyword>
<reference evidence="5 6" key="1">
    <citation type="submission" date="2018-05" db="EMBL/GenBank/DDBJ databases">
        <title>Genome sequencing and assembly of the regulated plant pathogen Lachnellula willkommii and related sister species for the development of diagnostic species identification markers.</title>
        <authorList>
            <person name="Giroux E."/>
            <person name="Bilodeau G."/>
        </authorList>
    </citation>
    <scope>NUCLEOTIDE SEQUENCE [LARGE SCALE GENOMIC DNA]</scope>
    <source>
        <strain evidence="5 6">CBS 185.66</strain>
    </source>
</reference>
<evidence type="ECO:0000256" key="4">
    <source>
        <dbReference type="ARBA" id="ARBA00023136"/>
    </source>
</evidence>
<evidence type="ECO:0000313" key="6">
    <source>
        <dbReference type="Proteomes" id="UP000431533"/>
    </source>
</evidence>
<comment type="caution">
    <text evidence="5">The sequence shown here is derived from an EMBL/GenBank/DDBJ whole genome shotgun (WGS) entry which is preliminary data.</text>
</comment>
<keyword evidence="4" id="KW-0472">Membrane</keyword>
<accession>A0A8H8TWP1</accession>
<comment type="subcellular location">
    <subcellularLocation>
        <location evidence="1">Membrane</location>
    </subcellularLocation>
</comment>
<dbReference type="SUPFAM" id="SSF161084">
    <property type="entry name" value="MAPEG domain-like"/>
    <property type="match status" value="1"/>
</dbReference>
<dbReference type="GeneID" id="41987610"/>
<evidence type="ECO:0000256" key="3">
    <source>
        <dbReference type="ARBA" id="ARBA00022989"/>
    </source>
</evidence>
<sequence length="151" mass="15983">MASPISIMPRLLPITGTWAAPFAVYAAVLSSRIVAKRMQTGKFIGEKASSIDGVDPLQTAVRCQGNFLENVPLAFIFLALCELNGGNRKNLNYAMGVFLALRVAHAEGGLMLQGSYGTNGVGRPIGYFGSTGVVTGLAAYAAYLVKGYWGF</sequence>